<dbReference type="InterPro" id="IPR000210">
    <property type="entry name" value="BTB/POZ_dom"/>
</dbReference>
<comment type="caution">
    <text evidence="2">The sequence shown here is derived from an EMBL/GenBank/DDBJ whole genome shotgun (WGS) entry which is preliminary data.</text>
</comment>
<dbReference type="Gene3D" id="3.30.710.10">
    <property type="entry name" value="Potassium Channel Kv1.1, Chain A"/>
    <property type="match status" value="1"/>
</dbReference>
<dbReference type="CDD" id="cd18186">
    <property type="entry name" value="BTB_POZ_ZBTB_KLHL-like"/>
    <property type="match status" value="1"/>
</dbReference>
<evidence type="ECO:0000259" key="1">
    <source>
        <dbReference type="PROSITE" id="PS50097"/>
    </source>
</evidence>
<evidence type="ECO:0000313" key="2">
    <source>
        <dbReference type="EMBL" id="GMR50604.1"/>
    </source>
</evidence>
<sequence length="187" mass="21378">LRWVINNPRTVYAAGTSVESDEFDAGGFKWIAAFEKRPNDSRKRKADATGMADFYLKCFMTHIRPWMCEAKAYYSLLLNDTTRFISIKNRFSFDGEKNILHVGTNYWDILNNEDRGCLIDDTVSVEFHLRIISADRSVVDPGQFASPNLKSDVILKVEEGSLHVSKEYLAVQSPVFETLFFGDFAEK</sequence>
<accession>A0AAN5CUS4</accession>
<evidence type="ECO:0000313" key="3">
    <source>
        <dbReference type="Proteomes" id="UP001328107"/>
    </source>
</evidence>
<feature type="non-terminal residue" evidence="2">
    <location>
        <position position="187"/>
    </location>
</feature>
<dbReference type="AlphaFoldDB" id="A0AAN5CUS4"/>
<dbReference type="InterPro" id="IPR011333">
    <property type="entry name" value="SKP1/BTB/POZ_sf"/>
</dbReference>
<dbReference type="PROSITE" id="PS50097">
    <property type="entry name" value="BTB"/>
    <property type="match status" value="1"/>
</dbReference>
<gene>
    <name evidence="2" type="ORF">PMAYCL1PPCAC_20799</name>
</gene>
<dbReference type="SUPFAM" id="SSF49599">
    <property type="entry name" value="TRAF domain-like"/>
    <property type="match status" value="1"/>
</dbReference>
<dbReference type="Pfam" id="PF00917">
    <property type="entry name" value="MATH"/>
    <property type="match status" value="1"/>
</dbReference>
<dbReference type="Proteomes" id="UP001328107">
    <property type="component" value="Unassembled WGS sequence"/>
</dbReference>
<feature type="domain" description="BTB" evidence="1">
    <location>
        <begin position="151"/>
        <end position="187"/>
    </location>
</feature>
<dbReference type="SUPFAM" id="SSF54695">
    <property type="entry name" value="POZ domain"/>
    <property type="match status" value="1"/>
</dbReference>
<dbReference type="InterPro" id="IPR002083">
    <property type="entry name" value="MATH/TRAF_dom"/>
</dbReference>
<dbReference type="Pfam" id="PF00651">
    <property type="entry name" value="BTB"/>
    <property type="match status" value="1"/>
</dbReference>
<protein>
    <recommendedName>
        <fullName evidence="1">BTB domain-containing protein</fullName>
    </recommendedName>
</protein>
<proteinExistence type="predicted"/>
<dbReference type="Gene3D" id="2.60.210.10">
    <property type="entry name" value="Apoptosis, Tumor Necrosis Factor Receptor Associated Protein 2, Chain A"/>
    <property type="match status" value="1"/>
</dbReference>
<dbReference type="InterPro" id="IPR008974">
    <property type="entry name" value="TRAF-like"/>
</dbReference>
<keyword evidence="3" id="KW-1185">Reference proteome</keyword>
<dbReference type="CDD" id="cd00121">
    <property type="entry name" value="MATH"/>
    <property type="match status" value="1"/>
</dbReference>
<dbReference type="PANTHER" id="PTHR47022:SF1">
    <property type="entry name" value="BTB AND MATH DOMAIN-CONTAINING PROTEIN 36-RELATED"/>
    <property type="match status" value="1"/>
</dbReference>
<organism evidence="2 3">
    <name type="scientific">Pristionchus mayeri</name>
    <dbReference type="NCBI Taxonomy" id="1317129"/>
    <lineage>
        <taxon>Eukaryota</taxon>
        <taxon>Metazoa</taxon>
        <taxon>Ecdysozoa</taxon>
        <taxon>Nematoda</taxon>
        <taxon>Chromadorea</taxon>
        <taxon>Rhabditida</taxon>
        <taxon>Rhabditina</taxon>
        <taxon>Diplogasteromorpha</taxon>
        <taxon>Diplogasteroidea</taxon>
        <taxon>Neodiplogasteridae</taxon>
        <taxon>Pristionchus</taxon>
    </lineage>
</organism>
<name>A0AAN5CUS4_9BILA</name>
<reference evidence="3" key="1">
    <citation type="submission" date="2022-10" db="EMBL/GenBank/DDBJ databases">
        <title>Genome assembly of Pristionchus species.</title>
        <authorList>
            <person name="Yoshida K."/>
            <person name="Sommer R.J."/>
        </authorList>
    </citation>
    <scope>NUCLEOTIDE SEQUENCE [LARGE SCALE GENOMIC DNA]</scope>
    <source>
        <strain evidence="3">RS5460</strain>
    </source>
</reference>
<dbReference type="PANTHER" id="PTHR47022">
    <property type="entry name" value="BTB AND MATH DOMAIN-CONTAINING PROTEIN 36-RELATED"/>
    <property type="match status" value="1"/>
</dbReference>
<feature type="non-terminal residue" evidence="2">
    <location>
        <position position="1"/>
    </location>
</feature>
<dbReference type="EMBL" id="BTRK01000004">
    <property type="protein sequence ID" value="GMR50604.1"/>
    <property type="molecule type" value="Genomic_DNA"/>
</dbReference>